<reference evidence="3" key="1">
    <citation type="journal article" date="2023" name="Commun. Biol.">
        <title>Genome analysis of Parmales, the sister group of diatoms, reveals the evolutionary specialization of diatoms from phago-mixotrophs to photoautotrophs.</title>
        <authorList>
            <person name="Ban H."/>
            <person name="Sato S."/>
            <person name="Yoshikawa S."/>
            <person name="Yamada K."/>
            <person name="Nakamura Y."/>
            <person name="Ichinomiya M."/>
            <person name="Sato N."/>
            <person name="Blanc-Mathieu R."/>
            <person name="Endo H."/>
            <person name="Kuwata A."/>
            <person name="Ogata H."/>
        </authorList>
    </citation>
    <scope>NUCLEOTIDE SEQUENCE [LARGE SCALE GENOMIC DNA]</scope>
    <source>
        <strain evidence="3">NIES 3700</strain>
    </source>
</reference>
<dbReference type="AlphaFoldDB" id="A0A9W7E502"/>
<organism evidence="2 3">
    <name type="scientific">Triparma laevis f. longispina</name>
    <dbReference type="NCBI Taxonomy" id="1714387"/>
    <lineage>
        <taxon>Eukaryota</taxon>
        <taxon>Sar</taxon>
        <taxon>Stramenopiles</taxon>
        <taxon>Ochrophyta</taxon>
        <taxon>Bolidophyceae</taxon>
        <taxon>Parmales</taxon>
        <taxon>Triparmaceae</taxon>
        <taxon>Triparma</taxon>
    </lineage>
</organism>
<protein>
    <submittedName>
        <fullName evidence="2">Uncharacterized protein</fullName>
    </submittedName>
</protein>
<evidence type="ECO:0000313" key="2">
    <source>
        <dbReference type="EMBL" id="GMH68419.1"/>
    </source>
</evidence>
<name>A0A9W7E502_9STRA</name>
<dbReference type="Proteomes" id="UP001165122">
    <property type="component" value="Unassembled WGS sequence"/>
</dbReference>
<comment type="caution">
    <text evidence="2">The sequence shown here is derived from an EMBL/GenBank/DDBJ whole genome shotgun (WGS) entry which is preliminary data.</text>
</comment>
<evidence type="ECO:0000313" key="3">
    <source>
        <dbReference type="Proteomes" id="UP001165122"/>
    </source>
</evidence>
<keyword evidence="3" id="KW-1185">Reference proteome</keyword>
<accession>A0A9W7E502</accession>
<sequence>MAEETPPHMASQQEAELEAAKRRISRIIVDKHGEGLIVGANKASGRSPVKGKSPSAKALVQDANRKVMSPQKWKEKAEGSLNAARRIMFAD</sequence>
<dbReference type="EMBL" id="BRXW01000593">
    <property type="protein sequence ID" value="GMH68419.1"/>
    <property type="molecule type" value="Genomic_DNA"/>
</dbReference>
<gene>
    <name evidence="2" type="ORF">TrLO_g5712</name>
</gene>
<proteinExistence type="predicted"/>
<evidence type="ECO:0000256" key="1">
    <source>
        <dbReference type="SAM" id="MobiDB-lite"/>
    </source>
</evidence>
<feature type="region of interest" description="Disordered" evidence="1">
    <location>
        <begin position="40"/>
        <end position="79"/>
    </location>
</feature>